<dbReference type="PROSITE" id="PS50994">
    <property type="entry name" value="INTEGRASE"/>
    <property type="match status" value="1"/>
</dbReference>
<dbReference type="PANTHER" id="PTHR35004:SF7">
    <property type="entry name" value="INTEGRASE PROTEIN"/>
    <property type="match status" value="1"/>
</dbReference>
<dbReference type="SUPFAM" id="SSF46689">
    <property type="entry name" value="Homeodomain-like"/>
    <property type="match status" value="1"/>
</dbReference>
<accession>A0ABS8QD70</accession>
<dbReference type="SUPFAM" id="SSF53098">
    <property type="entry name" value="Ribonuclease H-like"/>
    <property type="match status" value="1"/>
</dbReference>
<sequence length="378" mass="42976">MPWKECSQMTSRLEFVMLASAPGANISALCHAFGISRKTAYKWLSLFKKHGKEGLADRSRRPVTSPHRSDLQLEAQVVALHDEHPCWGPRKLLALLPEQSKKPHPNTIAAILRRHGRQVIPSSDTGPAANKRFEHEAPNLLWQMDFKGHFALTDPNAGRCYPLTILDDHSRFAICLKACAGETAEEAKRALIDVFRQYGLPERFTCDNGNPWGTPKQNGLTKFEIWLLRLGIRVSHSRPMHPQTQGKDERFHRTLKFELLDRRGFNSLEKCQPAFDDWRERYNTIRPHYALGQKPPATRYTISARRYPEVLPPIEYEAGEVVRKVRGNGHISFQGHQLFIGEGLAGEPVAIRQTDNDGLLSVVFCNRQVGEIDLRIAR</sequence>
<gene>
    <name evidence="2" type="ORF">LQ564_25690</name>
</gene>
<dbReference type="Pfam" id="PF13565">
    <property type="entry name" value="HTH_32"/>
    <property type="match status" value="1"/>
</dbReference>
<dbReference type="Proteomes" id="UP001179361">
    <property type="component" value="Unassembled WGS sequence"/>
</dbReference>
<keyword evidence="3" id="KW-1185">Reference proteome</keyword>
<name>A0ABS8QD70_9BURK</name>
<dbReference type="Gene3D" id="3.30.420.10">
    <property type="entry name" value="Ribonuclease H-like superfamily/Ribonuclease H"/>
    <property type="match status" value="1"/>
</dbReference>
<dbReference type="EMBL" id="JAJNOC010000026">
    <property type="protein sequence ID" value="MCD2519701.1"/>
    <property type="molecule type" value="Genomic_DNA"/>
</dbReference>
<dbReference type="InterPro" id="IPR001584">
    <property type="entry name" value="Integrase_cat-core"/>
</dbReference>
<dbReference type="InterPro" id="IPR047656">
    <property type="entry name" value="IS481-like_transpos"/>
</dbReference>
<dbReference type="RefSeq" id="WP_231060967.1">
    <property type="nucleotide sequence ID" value="NZ_JAJNOC010000026.1"/>
</dbReference>
<feature type="domain" description="Integrase catalytic" evidence="1">
    <location>
        <begin position="134"/>
        <end position="303"/>
    </location>
</feature>
<dbReference type="PANTHER" id="PTHR35004">
    <property type="entry name" value="TRANSPOSASE RV3428C-RELATED"/>
    <property type="match status" value="1"/>
</dbReference>
<dbReference type="InterPro" id="IPR009057">
    <property type="entry name" value="Homeodomain-like_sf"/>
</dbReference>
<dbReference type="NCBIfam" id="NF033577">
    <property type="entry name" value="transpos_IS481"/>
    <property type="match status" value="1"/>
</dbReference>
<evidence type="ECO:0000313" key="3">
    <source>
        <dbReference type="Proteomes" id="UP001179361"/>
    </source>
</evidence>
<organism evidence="2 3">
    <name type="scientific">Massilia phyllostachyos</name>
    <dbReference type="NCBI Taxonomy" id="2898585"/>
    <lineage>
        <taxon>Bacteria</taxon>
        <taxon>Pseudomonadati</taxon>
        <taxon>Pseudomonadota</taxon>
        <taxon>Betaproteobacteria</taxon>
        <taxon>Burkholderiales</taxon>
        <taxon>Oxalobacteraceae</taxon>
        <taxon>Telluria group</taxon>
        <taxon>Massilia</taxon>
    </lineage>
</organism>
<protein>
    <submittedName>
        <fullName evidence="2">IS481 family transposase</fullName>
    </submittedName>
</protein>
<dbReference type="Pfam" id="PF13683">
    <property type="entry name" value="rve_3"/>
    <property type="match status" value="1"/>
</dbReference>
<dbReference type="InterPro" id="IPR036397">
    <property type="entry name" value="RNaseH_sf"/>
</dbReference>
<reference evidence="2" key="1">
    <citation type="submission" date="2021-11" db="EMBL/GenBank/DDBJ databases">
        <title>The complete genome of Massilia sp sp. G4R7.</title>
        <authorList>
            <person name="Liu L."/>
            <person name="Yue J."/>
            <person name="Yuan J."/>
            <person name="Yang F."/>
            <person name="Li L."/>
        </authorList>
    </citation>
    <scope>NUCLEOTIDE SEQUENCE</scope>
    <source>
        <strain evidence="2">G4R7</strain>
    </source>
</reference>
<evidence type="ECO:0000259" key="1">
    <source>
        <dbReference type="PROSITE" id="PS50994"/>
    </source>
</evidence>
<comment type="caution">
    <text evidence="2">The sequence shown here is derived from an EMBL/GenBank/DDBJ whole genome shotgun (WGS) entry which is preliminary data.</text>
</comment>
<proteinExistence type="predicted"/>
<evidence type="ECO:0000313" key="2">
    <source>
        <dbReference type="EMBL" id="MCD2519701.1"/>
    </source>
</evidence>
<dbReference type="InterPro" id="IPR012337">
    <property type="entry name" value="RNaseH-like_sf"/>
</dbReference>